<evidence type="ECO:0000259" key="5">
    <source>
        <dbReference type="PROSITE" id="PS50043"/>
    </source>
</evidence>
<dbReference type="InterPro" id="IPR039420">
    <property type="entry name" value="WalR-like"/>
</dbReference>
<dbReference type="EMBL" id="JX627580">
    <property type="protein sequence ID" value="AGO88361.1"/>
    <property type="molecule type" value="Genomic_DNA"/>
</dbReference>
<protein>
    <submittedName>
        <fullName evidence="7">Two component transcriptional regulator, LuxR family</fullName>
    </submittedName>
</protein>
<reference evidence="7" key="1">
    <citation type="journal article" date="2014" name="PLoS ONE">
        <title>Genome Information of Methylobacterium oryzae, a Plant-Probiotic Methylotroph in the Phyllosphere.</title>
        <authorList>
            <person name="Kwak M.J."/>
            <person name="Jeong H."/>
            <person name="Madhaiyan M."/>
            <person name="Lee Y."/>
            <person name="Sa T.M."/>
            <person name="Oh T.K."/>
            <person name="Kim J.F."/>
        </authorList>
    </citation>
    <scope>NUCLEOTIDE SEQUENCE</scope>
    <source>
        <strain evidence="7">CBMB20</strain>
        <plasmid evidence="7">pMOC1</plasmid>
    </source>
</reference>
<dbReference type="InterPro" id="IPR000792">
    <property type="entry name" value="Tscrpt_reg_LuxR_C"/>
</dbReference>
<gene>
    <name evidence="7" type="ORF">MOC_1p0123</name>
</gene>
<feature type="domain" description="HTH luxR-type" evidence="5">
    <location>
        <begin position="155"/>
        <end position="220"/>
    </location>
</feature>
<dbReference type="GO" id="GO:0006355">
    <property type="term" value="P:regulation of DNA-templated transcription"/>
    <property type="evidence" value="ECO:0007669"/>
    <property type="project" value="InterPro"/>
</dbReference>
<dbReference type="Pfam" id="PF00072">
    <property type="entry name" value="Response_reg"/>
    <property type="match status" value="1"/>
</dbReference>
<dbReference type="PANTHER" id="PTHR43214">
    <property type="entry name" value="TWO-COMPONENT RESPONSE REGULATOR"/>
    <property type="match status" value="1"/>
</dbReference>
<feature type="region of interest" description="Disordered" evidence="4">
    <location>
        <begin position="144"/>
        <end position="163"/>
    </location>
</feature>
<feature type="modified residue" description="4-aspartylphosphate" evidence="3">
    <location>
        <position position="63"/>
    </location>
</feature>
<geneLocation type="plasmid" evidence="7">
    <name>pMOC1</name>
</geneLocation>
<evidence type="ECO:0000256" key="3">
    <source>
        <dbReference type="PROSITE-ProRule" id="PRU00169"/>
    </source>
</evidence>
<evidence type="ECO:0000256" key="2">
    <source>
        <dbReference type="ARBA" id="ARBA00023125"/>
    </source>
</evidence>
<keyword evidence="1 3" id="KW-0597">Phosphoprotein</keyword>
<accession>A0A088B328</accession>
<dbReference type="GO" id="GO:0003677">
    <property type="term" value="F:DNA binding"/>
    <property type="evidence" value="ECO:0007669"/>
    <property type="project" value="UniProtKB-KW"/>
</dbReference>
<dbReference type="PROSITE" id="PS50043">
    <property type="entry name" value="HTH_LUXR_2"/>
    <property type="match status" value="1"/>
</dbReference>
<feature type="domain" description="Response regulatory" evidence="6">
    <location>
        <begin position="12"/>
        <end position="128"/>
    </location>
</feature>
<dbReference type="PRINTS" id="PR00038">
    <property type="entry name" value="HTHLUXR"/>
</dbReference>
<dbReference type="CDD" id="cd06170">
    <property type="entry name" value="LuxR_C_like"/>
    <property type="match status" value="1"/>
</dbReference>
<evidence type="ECO:0000259" key="6">
    <source>
        <dbReference type="PROSITE" id="PS50110"/>
    </source>
</evidence>
<dbReference type="Gene3D" id="3.40.50.2300">
    <property type="match status" value="1"/>
</dbReference>
<keyword evidence="2" id="KW-0238">DNA-binding</keyword>
<dbReference type="CDD" id="cd17535">
    <property type="entry name" value="REC_NarL-like"/>
    <property type="match status" value="1"/>
</dbReference>
<dbReference type="AlphaFoldDB" id="A0A088B328"/>
<evidence type="ECO:0000313" key="7">
    <source>
        <dbReference type="EMBL" id="AGO88361.1"/>
    </source>
</evidence>
<evidence type="ECO:0000256" key="1">
    <source>
        <dbReference type="ARBA" id="ARBA00022553"/>
    </source>
</evidence>
<dbReference type="InterPro" id="IPR011006">
    <property type="entry name" value="CheY-like_superfamily"/>
</dbReference>
<dbReference type="Pfam" id="PF00196">
    <property type="entry name" value="GerE"/>
    <property type="match status" value="1"/>
</dbReference>
<dbReference type="PANTHER" id="PTHR43214:SF43">
    <property type="entry name" value="TWO-COMPONENT RESPONSE REGULATOR"/>
    <property type="match status" value="1"/>
</dbReference>
<dbReference type="InterPro" id="IPR058245">
    <property type="entry name" value="NreC/VraR/RcsB-like_REC"/>
</dbReference>
<proteinExistence type="predicted"/>
<organism evidence="7">
    <name type="scientific">Methylobacterium oryzae CBMB20</name>
    <dbReference type="NCBI Taxonomy" id="693986"/>
    <lineage>
        <taxon>Bacteria</taxon>
        <taxon>Pseudomonadati</taxon>
        <taxon>Pseudomonadota</taxon>
        <taxon>Alphaproteobacteria</taxon>
        <taxon>Hyphomicrobiales</taxon>
        <taxon>Methylobacteriaceae</taxon>
        <taxon>Methylobacterium</taxon>
    </lineage>
</organism>
<dbReference type="PROSITE" id="PS50110">
    <property type="entry name" value="RESPONSE_REGULATORY"/>
    <property type="match status" value="1"/>
</dbReference>
<dbReference type="InterPro" id="IPR001789">
    <property type="entry name" value="Sig_transdc_resp-reg_receiver"/>
</dbReference>
<dbReference type="GO" id="GO:0000160">
    <property type="term" value="P:phosphorelay signal transduction system"/>
    <property type="evidence" value="ECO:0007669"/>
    <property type="project" value="InterPro"/>
</dbReference>
<dbReference type="SMART" id="SM00421">
    <property type="entry name" value="HTH_LUXR"/>
    <property type="match status" value="1"/>
</dbReference>
<evidence type="ECO:0000256" key="4">
    <source>
        <dbReference type="SAM" id="MobiDB-lite"/>
    </source>
</evidence>
<dbReference type="SUPFAM" id="SSF46894">
    <property type="entry name" value="C-terminal effector domain of the bipartite response regulators"/>
    <property type="match status" value="1"/>
</dbReference>
<name>A0A088B328_9HYPH</name>
<keyword evidence="7" id="KW-0614">Plasmid</keyword>
<dbReference type="SUPFAM" id="SSF52172">
    <property type="entry name" value="CheY-like"/>
    <property type="match status" value="1"/>
</dbReference>
<dbReference type="SMART" id="SM00448">
    <property type="entry name" value="REC"/>
    <property type="match status" value="1"/>
</dbReference>
<dbReference type="PROSITE" id="PS00622">
    <property type="entry name" value="HTH_LUXR_1"/>
    <property type="match status" value="1"/>
</dbReference>
<dbReference type="InterPro" id="IPR016032">
    <property type="entry name" value="Sig_transdc_resp-reg_C-effctor"/>
</dbReference>
<sequence>MKMKERSMDRIRVFLADDHPIVLAGIRTLLNADPEIELAGEATNGGEALPLIRTLVPDVAVLDVSMPGLNGLELTQRVAAECPATRVLVLTVHEDAAYVQPLLKAGARGYLLKRSAADDLLRAVRAVAAGGVYLDPSVAGQALADPSASASGAGPGEDGEALSPRETETLRLIAQGFSNKEIARRIDVSVKSVETYKARAAEKLGLRTRAEIIRYGAAHGWLDALTLR</sequence>